<dbReference type="InterPro" id="IPR039425">
    <property type="entry name" value="RNA_pol_sigma-70-like"/>
</dbReference>
<dbReference type="Pfam" id="PF08281">
    <property type="entry name" value="Sigma70_r4_2"/>
    <property type="match status" value="1"/>
</dbReference>
<evidence type="ECO:0000256" key="2">
    <source>
        <dbReference type="ARBA" id="ARBA00023015"/>
    </source>
</evidence>
<sequence length="169" mass="20172">MENLSEIYKSYADEVKRFLICLTSNVDLAEELTQETFYQALKSMHSYNGECKISVWLCQIAKHSYYNYLKKEKKFHSTSIENMMHMGLDVPSNKDLPDVEVIKRSTLISIHKEIHRLQEPYREIFLLRTSNHFSFRDIGDIFDKSENWARVTYYRAKLKLSERIDPYEL</sequence>
<feature type="domain" description="RNA polymerase sigma-70 region 2" evidence="6">
    <location>
        <begin position="7"/>
        <end position="74"/>
    </location>
</feature>
<protein>
    <submittedName>
        <fullName evidence="8">Sigma-70 family RNA polymerase sigma factor</fullName>
    </submittedName>
</protein>
<dbReference type="NCBIfam" id="TIGR02937">
    <property type="entry name" value="sigma70-ECF"/>
    <property type="match status" value="1"/>
</dbReference>
<dbReference type="Pfam" id="PF04542">
    <property type="entry name" value="Sigma70_r2"/>
    <property type="match status" value="1"/>
</dbReference>
<comment type="similarity">
    <text evidence="1">Belongs to the sigma-70 factor family. ECF subfamily.</text>
</comment>
<gene>
    <name evidence="8" type="ORF">FJQ98_01330</name>
</gene>
<keyword evidence="5" id="KW-0804">Transcription</keyword>
<evidence type="ECO:0000256" key="1">
    <source>
        <dbReference type="ARBA" id="ARBA00010641"/>
    </source>
</evidence>
<dbReference type="InterPro" id="IPR013324">
    <property type="entry name" value="RNA_pol_sigma_r3/r4-like"/>
</dbReference>
<evidence type="ECO:0000313" key="8">
    <source>
        <dbReference type="EMBL" id="QQP12767.1"/>
    </source>
</evidence>
<dbReference type="InterPro" id="IPR013325">
    <property type="entry name" value="RNA_pol_sigma_r2"/>
</dbReference>
<keyword evidence="4" id="KW-0238">DNA-binding</keyword>
<evidence type="ECO:0000313" key="9">
    <source>
        <dbReference type="Proteomes" id="UP000596049"/>
    </source>
</evidence>
<dbReference type="Proteomes" id="UP000596049">
    <property type="component" value="Chromosome"/>
</dbReference>
<dbReference type="SUPFAM" id="SSF88659">
    <property type="entry name" value="Sigma3 and sigma4 domains of RNA polymerase sigma factors"/>
    <property type="match status" value="1"/>
</dbReference>
<evidence type="ECO:0000256" key="5">
    <source>
        <dbReference type="ARBA" id="ARBA00023163"/>
    </source>
</evidence>
<keyword evidence="3" id="KW-0731">Sigma factor</keyword>
<keyword evidence="9" id="KW-1185">Reference proteome</keyword>
<dbReference type="PANTHER" id="PTHR43133">
    <property type="entry name" value="RNA POLYMERASE ECF-TYPE SIGMA FACTO"/>
    <property type="match status" value="1"/>
</dbReference>
<dbReference type="InterPro" id="IPR013249">
    <property type="entry name" value="RNA_pol_sigma70_r4_t2"/>
</dbReference>
<dbReference type="InterPro" id="IPR007627">
    <property type="entry name" value="RNA_pol_sigma70_r2"/>
</dbReference>
<dbReference type="RefSeq" id="WP_053596584.1">
    <property type="nucleotide sequence ID" value="NZ_CP067341.1"/>
</dbReference>
<dbReference type="InterPro" id="IPR036388">
    <property type="entry name" value="WH-like_DNA-bd_sf"/>
</dbReference>
<dbReference type="EMBL" id="CP067341">
    <property type="protein sequence ID" value="QQP12767.1"/>
    <property type="molecule type" value="Genomic_DNA"/>
</dbReference>
<dbReference type="PANTHER" id="PTHR43133:SF52">
    <property type="entry name" value="ECF RNA POLYMERASE SIGMA FACTOR SIGL"/>
    <property type="match status" value="1"/>
</dbReference>
<dbReference type="InterPro" id="IPR014284">
    <property type="entry name" value="RNA_pol_sigma-70_dom"/>
</dbReference>
<organism evidence="8 9">
    <name type="scientific">Lysinibacillus agricola</name>
    <dbReference type="NCBI Taxonomy" id="2590012"/>
    <lineage>
        <taxon>Bacteria</taxon>
        <taxon>Bacillati</taxon>
        <taxon>Bacillota</taxon>
        <taxon>Bacilli</taxon>
        <taxon>Bacillales</taxon>
        <taxon>Bacillaceae</taxon>
        <taxon>Lysinibacillus</taxon>
    </lineage>
</organism>
<evidence type="ECO:0000256" key="3">
    <source>
        <dbReference type="ARBA" id="ARBA00023082"/>
    </source>
</evidence>
<dbReference type="Gene3D" id="1.10.1740.10">
    <property type="match status" value="1"/>
</dbReference>
<reference evidence="8 9" key="1">
    <citation type="submission" date="2020-01" db="EMBL/GenBank/DDBJ databases">
        <authorList>
            <person name="Liu G."/>
            <person name="Liu B."/>
        </authorList>
    </citation>
    <scope>NUCLEOTIDE SEQUENCE [LARGE SCALE GENOMIC DNA]</scope>
    <source>
        <strain evidence="8 9">FJAT-51161</strain>
    </source>
</reference>
<accession>A0ABX7AU04</accession>
<proteinExistence type="inferred from homology"/>
<dbReference type="Gene3D" id="1.10.10.10">
    <property type="entry name" value="Winged helix-like DNA-binding domain superfamily/Winged helix DNA-binding domain"/>
    <property type="match status" value="1"/>
</dbReference>
<name>A0ABX7AU04_9BACI</name>
<evidence type="ECO:0000259" key="6">
    <source>
        <dbReference type="Pfam" id="PF04542"/>
    </source>
</evidence>
<keyword evidence="2" id="KW-0805">Transcription regulation</keyword>
<evidence type="ECO:0000259" key="7">
    <source>
        <dbReference type="Pfam" id="PF08281"/>
    </source>
</evidence>
<dbReference type="SUPFAM" id="SSF88946">
    <property type="entry name" value="Sigma2 domain of RNA polymerase sigma factors"/>
    <property type="match status" value="1"/>
</dbReference>
<evidence type="ECO:0000256" key="4">
    <source>
        <dbReference type="ARBA" id="ARBA00023125"/>
    </source>
</evidence>
<feature type="domain" description="RNA polymerase sigma factor 70 region 4 type 2" evidence="7">
    <location>
        <begin position="109"/>
        <end position="160"/>
    </location>
</feature>